<reference evidence="1 2" key="1">
    <citation type="submission" date="2015-09" db="EMBL/GenBank/DDBJ databases">
        <title>Trachymyrmex cornetzi WGS genome.</title>
        <authorList>
            <person name="Nygaard S."/>
            <person name="Hu H."/>
            <person name="Boomsma J."/>
            <person name="Zhang G."/>
        </authorList>
    </citation>
    <scope>NUCLEOTIDE SEQUENCE [LARGE SCALE GENOMIC DNA]</scope>
    <source>
        <strain evidence="1">Tcor2-1</strain>
        <tissue evidence="1">Whole body</tissue>
    </source>
</reference>
<proteinExistence type="predicted"/>
<organism evidence="1 2">
    <name type="scientific">Trachymyrmex cornetzi</name>
    <dbReference type="NCBI Taxonomy" id="471704"/>
    <lineage>
        <taxon>Eukaryota</taxon>
        <taxon>Metazoa</taxon>
        <taxon>Ecdysozoa</taxon>
        <taxon>Arthropoda</taxon>
        <taxon>Hexapoda</taxon>
        <taxon>Insecta</taxon>
        <taxon>Pterygota</taxon>
        <taxon>Neoptera</taxon>
        <taxon>Endopterygota</taxon>
        <taxon>Hymenoptera</taxon>
        <taxon>Apocrita</taxon>
        <taxon>Aculeata</taxon>
        <taxon>Formicoidea</taxon>
        <taxon>Formicidae</taxon>
        <taxon>Myrmicinae</taxon>
        <taxon>Trachymyrmex</taxon>
    </lineage>
</organism>
<dbReference type="EMBL" id="KQ979883">
    <property type="protein sequence ID" value="KYN18674.1"/>
    <property type="molecule type" value="Genomic_DNA"/>
</dbReference>
<keyword evidence="2" id="KW-1185">Reference proteome</keyword>
<evidence type="ECO:0000313" key="2">
    <source>
        <dbReference type="Proteomes" id="UP000078492"/>
    </source>
</evidence>
<accession>A0A151J624</accession>
<protein>
    <submittedName>
        <fullName evidence="1">Uncharacterized protein</fullName>
    </submittedName>
</protein>
<gene>
    <name evidence="1" type="ORF">ALC57_09007</name>
</gene>
<evidence type="ECO:0000313" key="1">
    <source>
        <dbReference type="EMBL" id="KYN18674.1"/>
    </source>
</evidence>
<name>A0A151J624_9HYME</name>
<sequence length="120" mass="13749">MKSLSQRSRGRTVLRRFSGKGTDAMRLGVSGQESYVKRQNGIIAINCRLLQILLQIIYVKKSQPTQHVKYQLNQLIPAVPAADRVRYVGTIYREMPDTNYICENIFQFSTFSGYRNNGCI</sequence>
<dbReference type="Proteomes" id="UP000078492">
    <property type="component" value="Unassembled WGS sequence"/>
</dbReference>
<dbReference type="AlphaFoldDB" id="A0A151J624"/>